<dbReference type="InterPro" id="IPR022742">
    <property type="entry name" value="Hydrolase_4"/>
</dbReference>
<dbReference type="GO" id="GO:0016787">
    <property type="term" value="F:hydrolase activity"/>
    <property type="evidence" value="ECO:0007669"/>
    <property type="project" value="UniProtKB-KW"/>
</dbReference>
<name>A0ABV1IFR8_9ACTN</name>
<organism evidence="2 3">
    <name type="scientific">Paratractidigestivibacter faecalis</name>
    <dbReference type="NCBI Taxonomy" id="2292441"/>
    <lineage>
        <taxon>Bacteria</taxon>
        <taxon>Bacillati</taxon>
        <taxon>Actinomycetota</taxon>
        <taxon>Coriobacteriia</taxon>
        <taxon>Coriobacteriales</taxon>
        <taxon>Atopobiaceae</taxon>
        <taxon>Paratractidigestivibacter</taxon>
    </lineage>
</organism>
<evidence type="ECO:0000259" key="1">
    <source>
        <dbReference type="Pfam" id="PF12146"/>
    </source>
</evidence>
<evidence type="ECO:0000313" key="2">
    <source>
        <dbReference type="EMBL" id="MEQ2636886.1"/>
    </source>
</evidence>
<dbReference type="SUPFAM" id="SSF53474">
    <property type="entry name" value="alpha/beta-Hydrolases"/>
    <property type="match status" value="1"/>
</dbReference>
<accession>A0ABV1IFR8</accession>
<proteinExistence type="predicted"/>
<dbReference type="InterPro" id="IPR051044">
    <property type="entry name" value="MAG_DAG_Lipase"/>
</dbReference>
<dbReference type="EMBL" id="JBBNGS010000001">
    <property type="protein sequence ID" value="MEQ2636886.1"/>
    <property type="molecule type" value="Genomic_DNA"/>
</dbReference>
<dbReference type="InterPro" id="IPR029058">
    <property type="entry name" value="AB_hydrolase_fold"/>
</dbReference>
<protein>
    <submittedName>
        <fullName evidence="2">Alpha/beta hydrolase</fullName>
    </submittedName>
</protein>
<evidence type="ECO:0000313" key="3">
    <source>
        <dbReference type="Proteomes" id="UP001478817"/>
    </source>
</evidence>
<comment type="caution">
    <text evidence="2">The sequence shown here is derived from an EMBL/GenBank/DDBJ whole genome shotgun (WGS) entry which is preliminary data.</text>
</comment>
<gene>
    <name evidence="2" type="ORF">AAAT05_00755</name>
</gene>
<dbReference type="Proteomes" id="UP001478817">
    <property type="component" value="Unassembled WGS sequence"/>
</dbReference>
<keyword evidence="3" id="KW-1185">Reference proteome</keyword>
<dbReference type="PANTHER" id="PTHR11614">
    <property type="entry name" value="PHOSPHOLIPASE-RELATED"/>
    <property type="match status" value="1"/>
</dbReference>
<reference evidence="2 3" key="1">
    <citation type="submission" date="2024-04" db="EMBL/GenBank/DDBJ databases">
        <title>Human intestinal bacterial collection.</title>
        <authorList>
            <person name="Pauvert C."/>
            <person name="Hitch T.C.A."/>
            <person name="Clavel T."/>
        </authorList>
    </citation>
    <scope>NUCLEOTIDE SEQUENCE [LARGE SCALE GENOMIC DNA]</scope>
    <source>
        <strain evidence="2 3">CLA-AA-H197</strain>
    </source>
</reference>
<keyword evidence="2" id="KW-0378">Hydrolase</keyword>
<dbReference type="Pfam" id="PF12146">
    <property type="entry name" value="Hydrolase_4"/>
    <property type="match status" value="1"/>
</dbReference>
<dbReference type="RefSeq" id="WP_349181235.1">
    <property type="nucleotide sequence ID" value="NZ_JBBNGS010000001.1"/>
</dbReference>
<feature type="domain" description="Serine aminopeptidase S33" evidence="1">
    <location>
        <begin position="44"/>
        <end position="308"/>
    </location>
</feature>
<sequence>MADTALYQDVIRDEVTFDSADGRSTIHACVWRPEGLPKRDGLPAPRAVVQVVHGMSEHVRRYDEFARFLCARGLVVCGDDHIGHGRSADPSRHGCLPARGGADALVEDEHRLRQLVGGQVAAGTPYVFFGHSMGSYITRVYLSRHGGGLAAAVICGTGTVAVPVSAAGNLLARAICAVRGEDHRSRLLDSMGAGAFSKAAPGPTGLEWLSHNEENVAAYVADPECGAMFSAGGYATLTALTREACSKACAARVPHDLPLLYVSGDGDPVGNMGRGVQTAAKLAEQTGSTDVTCVIYEGMRHEILNEKDHTRVFGDVWGWLDQRLGNGGGNA</sequence>
<dbReference type="Gene3D" id="3.40.50.1820">
    <property type="entry name" value="alpha/beta hydrolase"/>
    <property type="match status" value="1"/>
</dbReference>